<evidence type="ECO:0000256" key="5">
    <source>
        <dbReference type="ARBA" id="ARBA00022597"/>
    </source>
</evidence>
<keyword evidence="3 10" id="KW-0813">Transport</keyword>
<keyword evidence="7" id="KW-0972">Capsule biogenesis/degradation</keyword>
<organism evidence="12 13">
    <name type="scientific">Paenibacillus solanacearum</name>
    <dbReference type="NCBI Taxonomy" id="2048548"/>
    <lineage>
        <taxon>Bacteria</taxon>
        <taxon>Bacillati</taxon>
        <taxon>Bacillota</taxon>
        <taxon>Bacilli</taxon>
        <taxon>Bacillales</taxon>
        <taxon>Paenibacillaceae</taxon>
        <taxon>Paenibacillus</taxon>
    </lineage>
</organism>
<name>A0A916KAL8_9BACL</name>
<keyword evidence="5" id="KW-0762">Sugar transport</keyword>
<dbReference type="GO" id="GO:0005886">
    <property type="term" value="C:plasma membrane"/>
    <property type="evidence" value="ECO:0007669"/>
    <property type="project" value="UniProtKB-SubCell"/>
</dbReference>
<evidence type="ECO:0000256" key="3">
    <source>
        <dbReference type="ARBA" id="ARBA00022448"/>
    </source>
</evidence>
<keyword evidence="4 10" id="KW-1003">Cell membrane</keyword>
<dbReference type="RefSeq" id="WP_218096366.1">
    <property type="nucleotide sequence ID" value="NZ_CAJVAS010000092.1"/>
</dbReference>
<evidence type="ECO:0000256" key="1">
    <source>
        <dbReference type="ARBA" id="ARBA00004651"/>
    </source>
</evidence>
<feature type="transmembrane region" description="Helical" evidence="10">
    <location>
        <begin position="118"/>
        <end position="149"/>
    </location>
</feature>
<proteinExistence type="inferred from homology"/>
<evidence type="ECO:0000313" key="12">
    <source>
        <dbReference type="EMBL" id="CAG7653241.1"/>
    </source>
</evidence>
<feature type="transmembrane region" description="Helical" evidence="10">
    <location>
        <begin position="189"/>
        <end position="210"/>
    </location>
</feature>
<evidence type="ECO:0000256" key="8">
    <source>
        <dbReference type="ARBA" id="ARBA00022989"/>
    </source>
</evidence>
<evidence type="ECO:0000313" key="13">
    <source>
        <dbReference type="Proteomes" id="UP000693672"/>
    </source>
</evidence>
<dbReference type="Proteomes" id="UP000693672">
    <property type="component" value="Unassembled WGS sequence"/>
</dbReference>
<evidence type="ECO:0000256" key="7">
    <source>
        <dbReference type="ARBA" id="ARBA00022903"/>
    </source>
</evidence>
<accession>A0A916KAL8</accession>
<dbReference type="InterPro" id="IPR000412">
    <property type="entry name" value="ABC_2_transport"/>
</dbReference>
<dbReference type="PIRSF" id="PIRSF006648">
    <property type="entry name" value="DrrB"/>
    <property type="match status" value="1"/>
</dbReference>
<keyword evidence="6 10" id="KW-0812">Transmembrane</keyword>
<protein>
    <recommendedName>
        <fullName evidence="10">Transport permease protein</fullName>
    </recommendedName>
</protein>
<feature type="transmembrane region" description="Helical" evidence="10">
    <location>
        <begin position="155"/>
        <end position="177"/>
    </location>
</feature>
<evidence type="ECO:0000256" key="10">
    <source>
        <dbReference type="RuleBase" id="RU361157"/>
    </source>
</evidence>
<comment type="caution">
    <text evidence="12">The sequence shown here is derived from an EMBL/GenBank/DDBJ whole genome shotgun (WGS) entry which is preliminary data.</text>
</comment>
<dbReference type="PROSITE" id="PS51012">
    <property type="entry name" value="ABC_TM2"/>
    <property type="match status" value="1"/>
</dbReference>
<evidence type="ECO:0000256" key="6">
    <source>
        <dbReference type="ARBA" id="ARBA00022692"/>
    </source>
</evidence>
<evidence type="ECO:0000259" key="11">
    <source>
        <dbReference type="PROSITE" id="PS51012"/>
    </source>
</evidence>
<evidence type="ECO:0000256" key="2">
    <source>
        <dbReference type="ARBA" id="ARBA00007783"/>
    </source>
</evidence>
<keyword evidence="9 10" id="KW-0472">Membrane</keyword>
<feature type="transmembrane region" description="Helical" evidence="10">
    <location>
        <begin position="79"/>
        <end position="97"/>
    </location>
</feature>
<feature type="domain" description="ABC transmembrane type-2" evidence="11">
    <location>
        <begin position="40"/>
        <end position="266"/>
    </location>
</feature>
<evidence type="ECO:0000256" key="9">
    <source>
        <dbReference type="ARBA" id="ARBA00023136"/>
    </source>
</evidence>
<keyword evidence="8 10" id="KW-1133">Transmembrane helix</keyword>
<feature type="transmembrane region" description="Helical" evidence="10">
    <location>
        <begin position="242"/>
        <end position="263"/>
    </location>
</feature>
<sequence>MLNSKDYSPISILHTIRKNRQLIIQLTKRDITDRYKGSFLGMFWALLNPIIMLVIYTYFFGLVLKSRWDTSTSANTTEFAIVLFCGIIAFSLFSEIVTRAPGLILGNSSYVKKVIFPLEILPIVSLLSALTHMLISCIILLLGIIFFIGNISWTIIFFPLVILPIILSSLGFSWFFASLGVFVRDIGQVLSLAIQGLMFLSPIFYPVSIIPDQFKWIYMINPIGYVVEDVRNVLIWGNLPNWNWLFIGIVISSLITYLGYIWFQKTRGGFSDVL</sequence>
<dbReference type="PANTHER" id="PTHR30413">
    <property type="entry name" value="INNER MEMBRANE TRANSPORT PERMEASE"/>
    <property type="match status" value="1"/>
</dbReference>
<dbReference type="InterPro" id="IPR047817">
    <property type="entry name" value="ABC2_TM_bact-type"/>
</dbReference>
<dbReference type="InterPro" id="IPR013525">
    <property type="entry name" value="ABC2_TM"/>
</dbReference>
<dbReference type="PANTHER" id="PTHR30413:SF10">
    <property type="entry name" value="CAPSULE POLYSACCHARIDE EXPORT INNER-MEMBRANE PROTEIN CTRC"/>
    <property type="match status" value="1"/>
</dbReference>
<dbReference type="GO" id="GO:0140359">
    <property type="term" value="F:ABC-type transporter activity"/>
    <property type="evidence" value="ECO:0007669"/>
    <property type="project" value="InterPro"/>
</dbReference>
<reference evidence="12" key="1">
    <citation type="submission" date="2021-06" db="EMBL/GenBank/DDBJ databases">
        <authorList>
            <person name="Criscuolo A."/>
        </authorList>
    </citation>
    <scope>NUCLEOTIDE SEQUENCE</scope>
    <source>
        <strain evidence="12">CIP111600</strain>
    </source>
</reference>
<comment type="subcellular location">
    <subcellularLocation>
        <location evidence="1 10">Cell membrane</location>
        <topology evidence="1 10">Multi-pass membrane protein</topology>
    </subcellularLocation>
</comment>
<keyword evidence="13" id="KW-1185">Reference proteome</keyword>
<dbReference type="EMBL" id="CAJVAS010000092">
    <property type="protein sequence ID" value="CAG7653241.1"/>
    <property type="molecule type" value="Genomic_DNA"/>
</dbReference>
<dbReference type="AlphaFoldDB" id="A0A916KAL8"/>
<feature type="transmembrane region" description="Helical" evidence="10">
    <location>
        <begin position="39"/>
        <end position="59"/>
    </location>
</feature>
<dbReference type="GO" id="GO:0015920">
    <property type="term" value="P:lipopolysaccharide transport"/>
    <property type="evidence" value="ECO:0007669"/>
    <property type="project" value="TreeGrafter"/>
</dbReference>
<evidence type="ECO:0000256" key="4">
    <source>
        <dbReference type="ARBA" id="ARBA00022475"/>
    </source>
</evidence>
<comment type="similarity">
    <text evidence="2 10">Belongs to the ABC-2 integral membrane protein family.</text>
</comment>
<dbReference type="Pfam" id="PF01061">
    <property type="entry name" value="ABC2_membrane"/>
    <property type="match status" value="1"/>
</dbReference>
<gene>
    <name evidence="12" type="ORF">PAESOLCIP111_06726</name>
</gene>